<organism evidence="8 9">
    <name type="scientific">Thermocrinis minervae</name>
    <dbReference type="NCBI Taxonomy" id="381751"/>
    <lineage>
        <taxon>Bacteria</taxon>
        <taxon>Pseudomonadati</taxon>
        <taxon>Aquificota</taxon>
        <taxon>Aquificia</taxon>
        <taxon>Aquificales</taxon>
        <taxon>Aquificaceae</taxon>
        <taxon>Thermocrinis</taxon>
    </lineage>
</organism>
<dbReference type="PIRSF" id="PIRSF010376">
    <property type="entry name" value="IspE"/>
    <property type="match status" value="1"/>
</dbReference>
<accession>A0A1M6T2I9</accession>
<dbReference type="GO" id="GO:0019288">
    <property type="term" value="P:isopentenyl diphosphate biosynthetic process, methylerythritol 4-phosphate pathway"/>
    <property type="evidence" value="ECO:0007669"/>
    <property type="project" value="UniProtKB-UniRule"/>
</dbReference>
<keyword evidence="2 6" id="KW-0808">Transferase</keyword>
<evidence type="ECO:0000313" key="9">
    <source>
        <dbReference type="Proteomes" id="UP000189810"/>
    </source>
</evidence>
<comment type="function">
    <text evidence="6">Catalyzes the phosphorylation of the position 2 hydroxy group of 4-diphosphocytidyl-2C-methyl-D-erythritol.</text>
</comment>
<dbReference type="HAMAP" id="MF_00061">
    <property type="entry name" value="IspE"/>
    <property type="match status" value="1"/>
</dbReference>
<keyword evidence="9" id="KW-1185">Reference proteome</keyword>
<name>A0A1M6T2I9_9AQUI</name>
<dbReference type="EC" id="2.7.1.148" evidence="6"/>
<dbReference type="GO" id="GO:0005524">
    <property type="term" value="F:ATP binding"/>
    <property type="evidence" value="ECO:0007669"/>
    <property type="project" value="UniProtKB-UniRule"/>
</dbReference>
<dbReference type="InterPro" id="IPR020568">
    <property type="entry name" value="Ribosomal_Su5_D2-typ_SF"/>
</dbReference>
<dbReference type="InterPro" id="IPR006204">
    <property type="entry name" value="GHMP_kinase_N_dom"/>
</dbReference>
<sequence length="270" mass="29683">MIFLSPAKVNLGLWILGKRDDGYHEILTIMQTVDLFDEIYIEEGPLSVSTNIGIPQEENLVYKALLHLERLLGKPIELKVHINKRIPVGSGLGGGSSNVGTVLREVNRLLGEPLDEGALMEIASKVSSDAPFFIKGGSAVSSGRGEKIMPVDLPPFTFTVVYPNQPVFTAKVYSLVREENLTSHVDVDKILNRLREGDFSLLSNELGRLACEAFPVVGECFRFLESLGLRPMVSGSGSCVFYVGRATEEVMKGCQLRGWQVFEVKSWPGV</sequence>
<keyword evidence="5 6" id="KW-0067">ATP-binding</keyword>
<keyword evidence="4 6" id="KW-0418">Kinase</keyword>
<feature type="active site" evidence="6">
    <location>
        <position position="129"/>
    </location>
</feature>
<evidence type="ECO:0000313" key="8">
    <source>
        <dbReference type="EMBL" id="SHK51212.1"/>
    </source>
</evidence>
<proteinExistence type="inferred from homology"/>
<dbReference type="UniPathway" id="UPA00056">
    <property type="reaction ID" value="UER00094"/>
</dbReference>
<dbReference type="STRING" id="381751.SAMN05444391_1275"/>
<dbReference type="InterPro" id="IPR036554">
    <property type="entry name" value="GHMP_kinase_C_sf"/>
</dbReference>
<dbReference type="NCBIfam" id="TIGR00154">
    <property type="entry name" value="ispE"/>
    <property type="match status" value="1"/>
</dbReference>
<dbReference type="Pfam" id="PF00288">
    <property type="entry name" value="GHMP_kinases_N"/>
    <property type="match status" value="1"/>
</dbReference>
<dbReference type="PANTHER" id="PTHR43527:SF2">
    <property type="entry name" value="4-DIPHOSPHOCYTIDYL-2-C-METHYL-D-ERYTHRITOL KINASE, CHLOROPLASTIC"/>
    <property type="match status" value="1"/>
</dbReference>
<feature type="binding site" evidence="6">
    <location>
        <begin position="87"/>
        <end position="97"/>
    </location>
    <ligand>
        <name>ATP</name>
        <dbReference type="ChEBI" id="CHEBI:30616"/>
    </ligand>
</feature>
<dbReference type="Gene3D" id="3.30.70.890">
    <property type="entry name" value="GHMP kinase, C-terminal domain"/>
    <property type="match status" value="1"/>
</dbReference>
<comment type="similarity">
    <text evidence="6">Belongs to the GHMP kinase family. IspE subfamily.</text>
</comment>
<feature type="domain" description="GHMP kinase N-terminal" evidence="7">
    <location>
        <begin position="59"/>
        <end position="137"/>
    </location>
</feature>
<evidence type="ECO:0000259" key="7">
    <source>
        <dbReference type="Pfam" id="PF00288"/>
    </source>
</evidence>
<dbReference type="AlphaFoldDB" id="A0A1M6T2I9"/>
<keyword evidence="6" id="KW-0414">Isoprene biosynthesis</keyword>
<dbReference type="SUPFAM" id="SSF55060">
    <property type="entry name" value="GHMP Kinase, C-terminal domain"/>
    <property type="match status" value="1"/>
</dbReference>
<feature type="active site" evidence="6">
    <location>
        <position position="8"/>
    </location>
</feature>
<evidence type="ECO:0000256" key="1">
    <source>
        <dbReference type="ARBA" id="ARBA00017473"/>
    </source>
</evidence>
<dbReference type="GO" id="GO:0016114">
    <property type="term" value="P:terpenoid biosynthetic process"/>
    <property type="evidence" value="ECO:0007669"/>
    <property type="project" value="UniProtKB-UniRule"/>
</dbReference>
<dbReference type="Gene3D" id="3.30.230.10">
    <property type="match status" value="1"/>
</dbReference>
<evidence type="ECO:0000256" key="2">
    <source>
        <dbReference type="ARBA" id="ARBA00022679"/>
    </source>
</evidence>
<dbReference type="OrthoDB" id="9809438at2"/>
<keyword evidence="3 6" id="KW-0547">Nucleotide-binding</keyword>
<dbReference type="RefSeq" id="WP_079654373.1">
    <property type="nucleotide sequence ID" value="NZ_LT670846.1"/>
</dbReference>
<dbReference type="SUPFAM" id="SSF54211">
    <property type="entry name" value="Ribosomal protein S5 domain 2-like"/>
    <property type="match status" value="1"/>
</dbReference>
<dbReference type="InterPro" id="IPR004424">
    <property type="entry name" value="IspE"/>
</dbReference>
<dbReference type="Proteomes" id="UP000189810">
    <property type="component" value="Chromosome I"/>
</dbReference>
<dbReference type="EMBL" id="LT670846">
    <property type="protein sequence ID" value="SHK51212.1"/>
    <property type="molecule type" value="Genomic_DNA"/>
</dbReference>
<evidence type="ECO:0000256" key="6">
    <source>
        <dbReference type="HAMAP-Rule" id="MF_00061"/>
    </source>
</evidence>
<dbReference type="PANTHER" id="PTHR43527">
    <property type="entry name" value="4-DIPHOSPHOCYTIDYL-2-C-METHYL-D-ERYTHRITOL KINASE, CHLOROPLASTIC"/>
    <property type="match status" value="1"/>
</dbReference>
<evidence type="ECO:0000256" key="4">
    <source>
        <dbReference type="ARBA" id="ARBA00022777"/>
    </source>
</evidence>
<reference evidence="8 9" key="1">
    <citation type="submission" date="2016-11" db="EMBL/GenBank/DDBJ databases">
        <authorList>
            <person name="Jaros S."/>
            <person name="Januszkiewicz K."/>
            <person name="Wedrychowicz H."/>
        </authorList>
    </citation>
    <scope>NUCLEOTIDE SEQUENCE [LARGE SCALE GENOMIC DNA]</scope>
    <source>
        <strain evidence="8 9">DSM 19557</strain>
    </source>
</reference>
<protein>
    <recommendedName>
        <fullName evidence="1 6">4-diphosphocytidyl-2-C-methyl-D-erythritol kinase</fullName>
        <shortName evidence="6">CMK</shortName>
        <ecNumber evidence="6">2.7.1.148</ecNumber>
    </recommendedName>
    <alternativeName>
        <fullName evidence="6">4-(cytidine-5'-diphospho)-2-C-methyl-D-erythritol kinase</fullName>
    </alternativeName>
</protein>
<gene>
    <name evidence="6" type="primary">ispE</name>
    <name evidence="8" type="ORF">SAMN05444391_1275</name>
</gene>
<comment type="pathway">
    <text evidence="6">Isoprenoid biosynthesis; isopentenyl diphosphate biosynthesis via DXP pathway; isopentenyl diphosphate from 1-deoxy-D-xylulose 5-phosphate: step 3/6.</text>
</comment>
<comment type="catalytic activity">
    <reaction evidence="6">
        <text>4-CDP-2-C-methyl-D-erythritol + ATP = 4-CDP-2-C-methyl-D-erythritol 2-phosphate + ADP + H(+)</text>
        <dbReference type="Rhea" id="RHEA:18437"/>
        <dbReference type="ChEBI" id="CHEBI:15378"/>
        <dbReference type="ChEBI" id="CHEBI:30616"/>
        <dbReference type="ChEBI" id="CHEBI:57823"/>
        <dbReference type="ChEBI" id="CHEBI:57919"/>
        <dbReference type="ChEBI" id="CHEBI:456216"/>
        <dbReference type="EC" id="2.7.1.148"/>
    </reaction>
</comment>
<evidence type="ECO:0000256" key="5">
    <source>
        <dbReference type="ARBA" id="ARBA00022840"/>
    </source>
</evidence>
<dbReference type="GO" id="GO:0050515">
    <property type="term" value="F:4-(cytidine 5'-diphospho)-2-C-methyl-D-erythritol kinase activity"/>
    <property type="evidence" value="ECO:0007669"/>
    <property type="project" value="UniProtKB-UniRule"/>
</dbReference>
<dbReference type="InterPro" id="IPR014721">
    <property type="entry name" value="Ribsml_uS5_D2-typ_fold_subgr"/>
</dbReference>
<evidence type="ECO:0000256" key="3">
    <source>
        <dbReference type="ARBA" id="ARBA00022741"/>
    </source>
</evidence>